<dbReference type="RefSeq" id="WP_380535244.1">
    <property type="nucleotide sequence ID" value="NZ_JBHFAB010000007.1"/>
</dbReference>
<dbReference type="Proteomes" id="UP001592531">
    <property type="component" value="Unassembled WGS sequence"/>
</dbReference>
<keyword evidence="2" id="KW-1185">Reference proteome</keyword>
<gene>
    <name evidence="1" type="ORF">ACEZDE_11520</name>
</gene>
<organism evidence="1 2">
    <name type="scientific">Streptacidiphilus cavernicola</name>
    <dbReference type="NCBI Taxonomy" id="3342716"/>
    <lineage>
        <taxon>Bacteria</taxon>
        <taxon>Bacillati</taxon>
        <taxon>Actinomycetota</taxon>
        <taxon>Actinomycetes</taxon>
        <taxon>Kitasatosporales</taxon>
        <taxon>Streptomycetaceae</taxon>
        <taxon>Streptacidiphilus</taxon>
    </lineage>
</organism>
<evidence type="ECO:0000313" key="1">
    <source>
        <dbReference type="EMBL" id="MFC1417272.1"/>
    </source>
</evidence>
<accession>A0ABV6VU87</accession>
<sequence length="78" mass="8419">MTETEWRALCGLARRCRVTVPGLCPHCFAPAPGWCWVLDEVEGRKFLTHDGEELCNGSSEPPTGPARSLLLPALAVAA</sequence>
<reference evidence="1 2" key="1">
    <citation type="submission" date="2024-09" db="EMBL/GenBank/DDBJ databases">
        <authorList>
            <person name="Lee S.D."/>
        </authorList>
    </citation>
    <scope>NUCLEOTIDE SEQUENCE [LARGE SCALE GENOMIC DNA]</scope>
    <source>
        <strain evidence="1 2">N8-3</strain>
    </source>
</reference>
<name>A0ABV6VU87_9ACTN</name>
<comment type="caution">
    <text evidence="1">The sequence shown here is derived from an EMBL/GenBank/DDBJ whole genome shotgun (WGS) entry which is preliminary data.</text>
</comment>
<evidence type="ECO:0000313" key="2">
    <source>
        <dbReference type="Proteomes" id="UP001592531"/>
    </source>
</evidence>
<protein>
    <submittedName>
        <fullName evidence="1">Uncharacterized protein</fullName>
    </submittedName>
</protein>
<dbReference type="EMBL" id="JBHFAB010000007">
    <property type="protein sequence ID" value="MFC1417272.1"/>
    <property type="molecule type" value="Genomic_DNA"/>
</dbReference>
<proteinExistence type="predicted"/>